<keyword evidence="4" id="KW-1185">Reference proteome</keyword>
<dbReference type="AlphaFoldDB" id="A0A223NQE4"/>
<protein>
    <recommendedName>
        <fullName evidence="2">YCII-related domain-containing protein</fullName>
    </recommendedName>
</protein>
<dbReference type="PANTHER" id="PTHR35174:SF3">
    <property type="entry name" value="BLL7171 PROTEIN"/>
    <property type="match status" value="1"/>
</dbReference>
<evidence type="ECO:0000313" key="3">
    <source>
        <dbReference type="EMBL" id="ASU32026.1"/>
    </source>
</evidence>
<reference evidence="3 4" key="1">
    <citation type="submission" date="2017-08" db="EMBL/GenBank/DDBJ databases">
        <title>Complete genome sequence of Mucilaginibacter sp. strain BJC16-A31.</title>
        <authorList>
            <consortium name="Henan University of Science and Technology"/>
            <person name="You X."/>
        </authorList>
    </citation>
    <scope>NUCLEOTIDE SEQUENCE [LARGE SCALE GENOMIC DNA]</scope>
    <source>
        <strain evidence="3 4">BJC16-A31</strain>
    </source>
</reference>
<comment type="similarity">
    <text evidence="1">Belongs to the YciI family.</text>
</comment>
<proteinExistence type="inferred from homology"/>
<accession>A0A223NQE4</accession>
<organism evidence="3 4">
    <name type="scientific">Mucilaginibacter xinganensis</name>
    <dbReference type="NCBI Taxonomy" id="1234841"/>
    <lineage>
        <taxon>Bacteria</taxon>
        <taxon>Pseudomonadati</taxon>
        <taxon>Bacteroidota</taxon>
        <taxon>Sphingobacteriia</taxon>
        <taxon>Sphingobacteriales</taxon>
        <taxon>Sphingobacteriaceae</taxon>
        <taxon>Mucilaginibacter</taxon>
    </lineage>
</organism>
<gene>
    <name evidence="3" type="ORF">MuYL_0123</name>
</gene>
<evidence type="ECO:0000256" key="1">
    <source>
        <dbReference type="ARBA" id="ARBA00007689"/>
    </source>
</evidence>
<evidence type="ECO:0000313" key="4">
    <source>
        <dbReference type="Proteomes" id="UP000215002"/>
    </source>
</evidence>
<dbReference type="Gene3D" id="3.30.70.1060">
    <property type="entry name" value="Dimeric alpha+beta barrel"/>
    <property type="match status" value="1"/>
</dbReference>
<name>A0A223NQE4_9SPHI</name>
<dbReference type="Proteomes" id="UP000215002">
    <property type="component" value="Chromosome"/>
</dbReference>
<dbReference type="InterPro" id="IPR005545">
    <property type="entry name" value="YCII"/>
</dbReference>
<dbReference type="PANTHER" id="PTHR35174">
    <property type="entry name" value="BLL7171 PROTEIN-RELATED"/>
    <property type="match status" value="1"/>
</dbReference>
<dbReference type="InterPro" id="IPR011008">
    <property type="entry name" value="Dimeric_a/b-barrel"/>
</dbReference>
<dbReference type="KEGG" id="muc:MuYL_0123"/>
<dbReference type="Pfam" id="PF03795">
    <property type="entry name" value="YCII"/>
    <property type="match status" value="1"/>
</dbReference>
<dbReference type="EMBL" id="CP022743">
    <property type="protein sequence ID" value="ASU32026.1"/>
    <property type="molecule type" value="Genomic_DNA"/>
</dbReference>
<sequence length="135" mass="14759">MSFGVVDLKIICLNLIKNVMEKFMLIVREDLARIGGLTVKDRFSEGPDMTGWVQSLIASGNYISGEPLAIKGRYVTKHGVQADGPFIEAKEGLSGYDLIWAENIEQATAIAQSCPMVMAGFAIREVRPVQPFPGN</sequence>
<dbReference type="SUPFAM" id="SSF54909">
    <property type="entry name" value="Dimeric alpha+beta barrel"/>
    <property type="match status" value="1"/>
</dbReference>
<evidence type="ECO:0000259" key="2">
    <source>
        <dbReference type="Pfam" id="PF03795"/>
    </source>
</evidence>
<feature type="domain" description="YCII-related" evidence="2">
    <location>
        <begin position="47"/>
        <end position="129"/>
    </location>
</feature>